<sequence length="495" mass="52959">MAWLRGASLAARPPWSLALRAARPRALAILPQPPAFSPADKRRELRLRKHAESTAQHMRSQVWLAKEKPKQFRDFPTVRAVLRYYTQHRPWLTPRDAAAAFLAAGKLLRGLAYCETPPRDGPRLKLLREDLAACAVHLHARDLTNVLLAAHYVRVKDEELEGAVCGQAVGKASQLSTRDVATMVYALGKLGRKEERLLRVLLARVQEDVDEMHAIELMYVASGLHDLSVAPMPVLAALSEAAQEKIEQFGPRELAPFIASLGALGWHDRPLLEMVQQRMPLLLIDMSPTSVVGVTTAIAAADAWLPTALDQLCDHAAATAHLFEGEQAAAMLGALGRLRWDHTAACAALSAAAAAAAPRLSLTHLGLALRAASRLPSAASPDALRALRDGVALRLEAAPPSRAMLPSVALVCSALLQLRLPPPARLLAVAAQLEAEVGGAPHGDEERRALRRVSSARSAWEAAPAGGEADAIAPPPLAGALPAAVISPEIEEALP</sequence>
<accession>A0AB34IV93</accession>
<evidence type="ECO:0000259" key="1">
    <source>
        <dbReference type="Pfam" id="PF26188"/>
    </source>
</evidence>
<proteinExistence type="predicted"/>
<protein>
    <recommendedName>
        <fullName evidence="1">RNA-editing substrate-binding complex 6 protein domain-containing protein</fullName>
    </recommendedName>
</protein>
<dbReference type="AlphaFoldDB" id="A0AB34IV93"/>
<dbReference type="Proteomes" id="UP001515480">
    <property type="component" value="Unassembled WGS sequence"/>
</dbReference>
<gene>
    <name evidence="2" type="ORF">AB1Y20_007967</name>
</gene>
<comment type="caution">
    <text evidence="2">The sequence shown here is derived from an EMBL/GenBank/DDBJ whole genome shotgun (WGS) entry which is preliminary data.</text>
</comment>
<evidence type="ECO:0000313" key="3">
    <source>
        <dbReference type="Proteomes" id="UP001515480"/>
    </source>
</evidence>
<dbReference type="Pfam" id="PF26188">
    <property type="entry name" value="RESC6"/>
    <property type="match status" value="1"/>
</dbReference>
<keyword evidence="3" id="KW-1185">Reference proteome</keyword>
<dbReference type="InterPro" id="IPR058917">
    <property type="entry name" value="RESC6_dom"/>
</dbReference>
<feature type="domain" description="RNA-editing substrate-binding complex 6 protein" evidence="1">
    <location>
        <begin position="138"/>
        <end position="341"/>
    </location>
</feature>
<reference evidence="2 3" key="1">
    <citation type="journal article" date="2024" name="Science">
        <title>Giant polyketide synthase enzymes in the biosynthesis of giant marine polyether toxins.</title>
        <authorList>
            <person name="Fallon T.R."/>
            <person name="Shende V.V."/>
            <person name="Wierzbicki I.H."/>
            <person name="Pendleton A.L."/>
            <person name="Watervoot N.F."/>
            <person name="Auber R.P."/>
            <person name="Gonzalez D.J."/>
            <person name="Wisecaver J.H."/>
            <person name="Moore B.S."/>
        </authorList>
    </citation>
    <scope>NUCLEOTIDE SEQUENCE [LARGE SCALE GENOMIC DNA]</scope>
    <source>
        <strain evidence="2 3">12B1</strain>
    </source>
</reference>
<organism evidence="2 3">
    <name type="scientific">Prymnesium parvum</name>
    <name type="common">Toxic golden alga</name>
    <dbReference type="NCBI Taxonomy" id="97485"/>
    <lineage>
        <taxon>Eukaryota</taxon>
        <taxon>Haptista</taxon>
        <taxon>Haptophyta</taxon>
        <taxon>Prymnesiophyceae</taxon>
        <taxon>Prymnesiales</taxon>
        <taxon>Prymnesiaceae</taxon>
        <taxon>Prymnesium</taxon>
    </lineage>
</organism>
<dbReference type="EMBL" id="JBGBPQ010000018">
    <property type="protein sequence ID" value="KAL1507111.1"/>
    <property type="molecule type" value="Genomic_DNA"/>
</dbReference>
<evidence type="ECO:0000313" key="2">
    <source>
        <dbReference type="EMBL" id="KAL1507111.1"/>
    </source>
</evidence>
<name>A0AB34IV93_PRYPA</name>